<feature type="region of interest" description="Disordered" evidence="1">
    <location>
        <begin position="1"/>
        <end position="100"/>
    </location>
</feature>
<sequence>MEFSPRGIQPTEFSPRGVQSTRDSAQGIQPTRDSAHTGFSPHGIPPTRNSAHGIQPTRNSAHAGFSPRGIQPTRDSAHTGFSPRGMQPTGFSPHGIQPTRDSALGIANRRVFTLSASYELPVYESASLSGSDAQSVIHCRSAQTGTGHVRTVYSASQVSVLNTALALSSVPFAALLCPRTHSPKLDKMAYLTERGNQVKRVGGFEYVLRKDRMGKNGELTWRCRENVKFKCPASIRILQGIVLDGQGNPNHSHPGDPLTGEVRQVQSHIRSAATAGQDSTRSILAENMTGLSQDVLQRLPKRSTLEDSVRAKRRATNPVEPNPQSLNFAIPARFTDIVLHDSGSQDPSRILIFGRHELTSCLREC</sequence>
<gene>
    <name evidence="2" type="ORF">O3P69_002612</name>
</gene>
<dbReference type="EMBL" id="JARAKH010000009">
    <property type="protein sequence ID" value="KAK8400947.1"/>
    <property type="molecule type" value="Genomic_DNA"/>
</dbReference>
<organism evidence="2 3">
    <name type="scientific">Scylla paramamosain</name>
    <name type="common">Mud crab</name>
    <dbReference type="NCBI Taxonomy" id="85552"/>
    <lineage>
        <taxon>Eukaryota</taxon>
        <taxon>Metazoa</taxon>
        <taxon>Ecdysozoa</taxon>
        <taxon>Arthropoda</taxon>
        <taxon>Crustacea</taxon>
        <taxon>Multicrustacea</taxon>
        <taxon>Malacostraca</taxon>
        <taxon>Eumalacostraca</taxon>
        <taxon>Eucarida</taxon>
        <taxon>Decapoda</taxon>
        <taxon>Pleocyemata</taxon>
        <taxon>Brachyura</taxon>
        <taxon>Eubrachyura</taxon>
        <taxon>Portunoidea</taxon>
        <taxon>Portunidae</taxon>
        <taxon>Portuninae</taxon>
        <taxon>Scylla</taxon>
    </lineage>
</organism>
<protein>
    <recommendedName>
        <fullName evidence="4">FLYWCH-type domain-containing protein</fullName>
    </recommendedName>
</protein>
<feature type="region of interest" description="Disordered" evidence="1">
    <location>
        <begin position="303"/>
        <end position="324"/>
    </location>
</feature>
<feature type="compositionally biased region" description="Polar residues" evidence="1">
    <location>
        <begin position="17"/>
        <end position="32"/>
    </location>
</feature>
<dbReference type="Gene3D" id="2.20.25.240">
    <property type="match status" value="1"/>
</dbReference>
<comment type="caution">
    <text evidence="2">The sequence shown here is derived from an EMBL/GenBank/DDBJ whole genome shotgun (WGS) entry which is preliminary data.</text>
</comment>
<accession>A0AAW0ULE1</accession>
<evidence type="ECO:0008006" key="4">
    <source>
        <dbReference type="Google" id="ProtNLM"/>
    </source>
</evidence>
<evidence type="ECO:0000313" key="2">
    <source>
        <dbReference type="EMBL" id="KAK8400947.1"/>
    </source>
</evidence>
<feature type="compositionally biased region" description="Polar residues" evidence="1">
    <location>
        <begin position="47"/>
        <end position="60"/>
    </location>
</feature>
<evidence type="ECO:0000256" key="1">
    <source>
        <dbReference type="SAM" id="MobiDB-lite"/>
    </source>
</evidence>
<proteinExistence type="predicted"/>
<reference evidence="2 3" key="1">
    <citation type="submission" date="2023-03" db="EMBL/GenBank/DDBJ databases">
        <title>High-quality genome of Scylla paramamosain provides insights in environmental adaptation.</title>
        <authorList>
            <person name="Zhang L."/>
        </authorList>
    </citation>
    <scope>NUCLEOTIDE SEQUENCE [LARGE SCALE GENOMIC DNA]</scope>
    <source>
        <strain evidence="2">LZ_2023a</strain>
        <tissue evidence="2">Muscle</tissue>
    </source>
</reference>
<dbReference type="Proteomes" id="UP001487740">
    <property type="component" value="Unassembled WGS sequence"/>
</dbReference>
<evidence type="ECO:0000313" key="3">
    <source>
        <dbReference type="Proteomes" id="UP001487740"/>
    </source>
</evidence>
<keyword evidence="3" id="KW-1185">Reference proteome</keyword>
<dbReference type="AlphaFoldDB" id="A0AAW0ULE1"/>
<name>A0AAW0ULE1_SCYPA</name>